<evidence type="ECO:0000256" key="5">
    <source>
        <dbReference type="ARBA" id="ARBA00022777"/>
    </source>
</evidence>
<dbReference type="PATRIC" id="fig|1237149.3.peg.1960"/>
<protein>
    <recommendedName>
        <fullName evidence="2">histidine kinase</fullName>
        <ecNumber evidence="2">2.7.13.3</ecNumber>
    </recommendedName>
</protein>
<evidence type="ECO:0000256" key="3">
    <source>
        <dbReference type="ARBA" id="ARBA00022553"/>
    </source>
</evidence>
<dbReference type="eggNOG" id="COG2205">
    <property type="taxonomic scope" value="Bacteria"/>
</dbReference>
<accession>L8JT38</accession>
<dbReference type="SUPFAM" id="SSF55781">
    <property type="entry name" value="GAF domain-like"/>
    <property type="match status" value="2"/>
</dbReference>
<dbReference type="CDD" id="cd00075">
    <property type="entry name" value="HATPase"/>
    <property type="match status" value="1"/>
</dbReference>
<dbReference type="SUPFAM" id="SSF47384">
    <property type="entry name" value="Homodimeric domain of signal transducing histidine kinase"/>
    <property type="match status" value="1"/>
</dbReference>
<gene>
    <name evidence="8" type="ORF">C900_02005</name>
</gene>
<evidence type="ECO:0000313" key="9">
    <source>
        <dbReference type="Proteomes" id="UP000011135"/>
    </source>
</evidence>
<keyword evidence="9" id="KW-1185">Reference proteome</keyword>
<dbReference type="EMBL" id="AMZN01000029">
    <property type="protein sequence ID" value="ELR72010.1"/>
    <property type="molecule type" value="Genomic_DNA"/>
</dbReference>
<dbReference type="InterPro" id="IPR005467">
    <property type="entry name" value="His_kinase_dom"/>
</dbReference>
<evidence type="ECO:0000256" key="6">
    <source>
        <dbReference type="ARBA" id="ARBA00023012"/>
    </source>
</evidence>
<keyword evidence="4" id="KW-0808">Transferase</keyword>
<dbReference type="FunFam" id="3.30.565.10:FF:000006">
    <property type="entry name" value="Sensor histidine kinase WalK"/>
    <property type="match status" value="1"/>
</dbReference>
<dbReference type="Gene3D" id="3.30.450.40">
    <property type="match status" value="2"/>
</dbReference>
<dbReference type="PANTHER" id="PTHR43711">
    <property type="entry name" value="TWO-COMPONENT HISTIDINE KINASE"/>
    <property type="match status" value="1"/>
</dbReference>
<evidence type="ECO:0000259" key="7">
    <source>
        <dbReference type="PROSITE" id="PS50109"/>
    </source>
</evidence>
<dbReference type="InterPro" id="IPR003594">
    <property type="entry name" value="HATPase_dom"/>
</dbReference>
<dbReference type="InterPro" id="IPR036890">
    <property type="entry name" value="HATPase_C_sf"/>
</dbReference>
<dbReference type="InterPro" id="IPR003661">
    <property type="entry name" value="HisK_dim/P_dom"/>
</dbReference>
<dbReference type="PRINTS" id="PR00344">
    <property type="entry name" value="BCTRLSENSOR"/>
</dbReference>
<keyword evidence="6" id="KW-0902">Two-component regulatory system</keyword>
<keyword evidence="5" id="KW-0418">Kinase</keyword>
<dbReference type="Pfam" id="PF02518">
    <property type="entry name" value="HATPase_c"/>
    <property type="match status" value="1"/>
</dbReference>
<dbReference type="Gene3D" id="3.30.565.10">
    <property type="entry name" value="Histidine kinase-like ATPase, C-terminal domain"/>
    <property type="match status" value="1"/>
</dbReference>
<evidence type="ECO:0000256" key="2">
    <source>
        <dbReference type="ARBA" id="ARBA00012438"/>
    </source>
</evidence>
<dbReference type="Pfam" id="PF00512">
    <property type="entry name" value="HisKA"/>
    <property type="match status" value="1"/>
</dbReference>
<dbReference type="Pfam" id="PF13185">
    <property type="entry name" value="GAF_2"/>
    <property type="match status" value="1"/>
</dbReference>
<dbReference type="InterPro" id="IPR036097">
    <property type="entry name" value="HisK_dim/P_sf"/>
</dbReference>
<dbReference type="InterPro" id="IPR004358">
    <property type="entry name" value="Sig_transdc_His_kin-like_C"/>
</dbReference>
<dbReference type="PANTHER" id="PTHR43711:SF26">
    <property type="entry name" value="SENSOR HISTIDINE KINASE RCSC"/>
    <property type="match status" value="1"/>
</dbReference>
<reference evidence="8 9" key="1">
    <citation type="submission" date="2012-12" db="EMBL/GenBank/DDBJ databases">
        <title>Genome assembly of Fulvivirga imtechensis AK7.</title>
        <authorList>
            <person name="Nupur N."/>
            <person name="Khatri I."/>
            <person name="Kumar R."/>
            <person name="Subramanian S."/>
            <person name="Pinnaka A."/>
        </authorList>
    </citation>
    <scope>NUCLEOTIDE SEQUENCE [LARGE SCALE GENOMIC DNA]</scope>
    <source>
        <strain evidence="8 9">AK7</strain>
    </source>
</reference>
<proteinExistence type="predicted"/>
<evidence type="ECO:0000313" key="8">
    <source>
        <dbReference type="EMBL" id="ELR72010.1"/>
    </source>
</evidence>
<dbReference type="InterPro" id="IPR029016">
    <property type="entry name" value="GAF-like_dom_sf"/>
</dbReference>
<comment type="catalytic activity">
    <reaction evidence="1">
        <text>ATP + protein L-histidine = ADP + protein N-phospho-L-histidine.</text>
        <dbReference type="EC" id="2.7.13.3"/>
    </reaction>
</comment>
<dbReference type="Pfam" id="PF01590">
    <property type="entry name" value="GAF"/>
    <property type="match status" value="1"/>
</dbReference>
<feature type="domain" description="Histidine kinase" evidence="7">
    <location>
        <begin position="359"/>
        <end position="570"/>
    </location>
</feature>
<dbReference type="AlphaFoldDB" id="L8JT38"/>
<evidence type="ECO:0000256" key="1">
    <source>
        <dbReference type="ARBA" id="ARBA00000085"/>
    </source>
</evidence>
<organism evidence="8 9">
    <name type="scientific">Fulvivirga imtechensis AK7</name>
    <dbReference type="NCBI Taxonomy" id="1237149"/>
    <lineage>
        <taxon>Bacteria</taxon>
        <taxon>Pseudomonadati</taxon>
        <taxon>Bacteroidota</taxon>
        <taxon>Cytophagia</taxon>
        <taxon>Cytophagales</taxon>
        <taxon>Fulvivirgaceae</taxon>
        <taxon>Fulvivirga</taxon>
    </lineage>
</organism>
<dbReference type="SMART" id="SM00387">
    <property type="entry name" value="HATPase_c"/>
    <property type="match status" value="1"/>
</dbReference>
<dbReference type="STRING" id="1237149.C900_02005"/>
<sequence length="570" mass="64593">MYTVQQLSLARDLDSVMQIVRTVARELTGADGATFVLREGDHCYYADEDAVSPLWKGSRFPMKTCISGWAMANKKSVVIADIFADERIPKDVYRATFVKSLLMVPIRTLDPIGAIGNYWATYRTPTEEEVTLLQALADITAVSIENIEVRNKLENDAKVLADLNDAGSRLWEINGFQEGLEEILRTSISLFKAEVGYIQLLDPEKHVLRTEAQVGLLSEFLEQLAEVSVKDSTSFQVHKQMAIADMRTEVNLPPQYEIACRYGYRAVQATPLFDRNGLPIGIITTHSKEPCRCTEHELYRMELFARNAESFIERCRINSAMQYLNLELENKVKERTSELADSLAREKEMNELKTAFVSMASHEFRTPLSTILSSAYLTERYAKADEQGIRTKHLQRIRSSVKNLEGILTDFLSLDKLERGKVETEPEGFDLKSFLSEIVEDLHPMKKEGQVINHLHHGRREVLLDKKILRNVMLNLLSNAIKYSEKDIDLTSEVKDDHVVIIVKDQGIGIPDEQQKNLFGKFFRARNVNGIQGTGLGLNIVKHYVELMKGDIDFISRENIGTAFTISLPG</sequence>
<dbReference type="GO" id="GO:0000155">
    <property type="term" value="F:phosphorelay sensor kinase activity"/>
    <property type="evidence" value="ECO:0007669"/>
    <property type="project" value="InterPro"/>
</dbReference>
<dbReference type="SUPFAM" id="SSF55874">
    <property type="entry name" value="ATPase domain of HSP90 chaperone/DNA topoisomerase II/histidine kinase"/>
    <property type="match status" value="1"/>
</dbReference>
<dbReference type="eggNOG" id="COG2203">
    <property type="taxonomic scope" value="Bacteria"/>
</dbReference>
<dbReference type="SMART" id="SM00065">
    <property type="entry name" value="GAF"/>
    <property type="match status" value="2"/>
</dbReference>
<comment type="caution">
    <text evidence="8">The sequence shown here is derived from an EMBL/GenBank/DDBJ whole genome shotgun (WGS) entry which is preliminary data.</text>
</comment>
<dbReference type="eggNOG" id="COG4251">
    <property type="taxonomic scope" value="Bacteria"/>
</dbReference>
<dbReference type="CDD" id="cd00082">
    <property type="entry name" value="HisKA"/>
    <property type="match status" value="1"/>
</dbReference>
<dbReference type="Proteomes" id="UP000011135">
    <property type="component" value="Unassembled WGS sequence"/>
</dbReference>
<name>L8JT38_9BACT</name>
<dbReference type="InterPro" id="IPR050736">
    <property type="entry name" value="Sensor_HK_Regulatory"/>
</dbReference>
<dbReference type="Gene3D" id="1.10.287.130">
    <property type="match status" value="1"/>
</dbReference>
<dbReference type="PROSITE" id="PS50109">
    <property type="entry name" value="HIS_KIN"/>
    <property type="match status" value="1"/>
</dbReference>
<evidence type="ECO:0000256" key="4">
    <source>
        <dbReference type="ARBA" id="ARBA00022679"/>
    </source>
</evidence>
<dbReference type="SMART" id="SM00388">
    <property type="entry name" value="HisKA"/>
    <property type="match status" value="1"/>
</dbReference>
<dbReference type="EC" id="2.7.13.3" evidence="2"/>
<dbReference type="InterPro" id="IPR003018">
    <property type="entry name" value="GAF"/>
</dbReference>
<keyword evidence="3" id="KW-0597">Phosphoprotein</keyword>